<feature type="region of interest" description="Disordered" evidence="1">
    <location>
        <begin position="430"/>
        <end position="450"/>
    </location>
</feature>
<organism evidence="2 3">
    <name type="scientific">Brassica cretica</name>
    <name type="common">Mustard</name>
    <dbReference type="NCBI Taxonomy" id="69181"/>
    <lineage>
        <taxon>Eukaryota</taxon>
        <taxon>Viridiplantae</taxon>
        <taxon>Streptophyta</taxon>
        <taxon>Embryophyta</taxon>
        <taxon>Tracheophyta</taxon>
        <taxon>Spermatophyta</taxon>
        <taxon>Magnoliopsida</taxon>
        <taxon>eudicotyledons</taxon>
        <taxon>Gunneridae</taxon>
        <taxon>Pentapetalae</taxon>
        <taxon>rosids</taxon>
        <taxon>malvids</taxon>
        <taxon>Brassicales</taxon>
        <taxon>Brassicaceae</taxon>
        <taxon>Brassiceae</taxon>
        <taxon>Brassica</taxon>
    </lineage>
</organism>
<feature type="region of interest" description="Disordered" evidence="1">
    <location>
        <begin position="364"/>
        <end position="394"/>
    </location>
</feature>
<feature type="compositionally biased region" description="Basic and acidic residues" evidence="1">
    <location>
        <begin position="138"/>
        <end position="159"/>
    </location>
</feature>
<dbReference type="Proteomes" id="UP000266723">
    <property type="component" value="Unassembled WGS sequence"/>
</dbReference>
<evidence type="ECO:0008006" key="4">
    <source>
        <dbReference type="Google" id="ProtNLM"/>
    </source>
</evidence>
<proteinExistence type="predicted"/>
<feature type="compositionally biased region" description="Basic and acidic residues" evidence="1">
    <location>
        <begin position="430"/>
        <end position="439"/>
    </location>
</feature>
<feature type="compositionally biased region" description="Polar residues" evidence="1">
    <location>
        <begin position="45"/>
        <end position="54"/>
    </location>
</feature>
<dbReference type="EMBL" id="QGKV02001556">
    <property type="protein sequence ID" value="KAF3520144.1"/>
    <property type="molecule type" value="Genomic_DNA"/>
</dbReference>
<name>A0ABQ7B203_BRACR</name>
<feature type="compositionally biased region" description="Basic and acidic residues" evidence="1">
    <location>
        <begin position="365"/>
        <end position="382"/>
    </location>
</feature>
<evidence type="ECO:0000313" key="3">
    <source>
        <dbReference type="Proteomes" id="UP000266723"/>
    </source>
</evidence>
<gene>
    <name evidence="2" type="ORF">DY000_02060439</name>
</gene>
<protein>
    <recommendedName>
        <fullName evidence="4">Agenet domain-containing protein</fullName>
    </recommendedName>
</protein>
<comment type="caution">
    <text evidence="2">The sequence shown here is derived from an EMBL/GenBank/DDBJ whole genome shotgun (WGS) entry which is preliminary data.</text>
</comment>
<accession>A0ABQ7B203</accession>
<evidence type="ECO:0000313" key="2">
    <source>
        <dbReference type="EMBL" id="KAF3520144.1"/>
    </source>
</evidence>
<keyword evidence="3" id="KW-1185">Reference proteome</keyword>
<sequence length="474" mass="53909">MSVLLKSGQSVSQEEAVEEIKDCRSITQHWCRSTVMPEREKGGTLSASIVTDQIPSIDTNTSPSIDTTTSPSIDTTTSSSIDTGRVSEQKEFDVCGNLRDGETTTRLDKSGGKKRRNWKKRKKIKDNSQFSLIPRFSDGVRKPRVKGKDPRKTSLQEDRRWLHNIDRQSITSIDQSPLNCVDRQRLKSIDRHLTKLVYTHIKEPKLTSNTKPDTTACLGAWYTWDRILQTILEGQKEVNRTWWQPPLRLDSWKSVQSCRSYARFTEGWSVYLARGSCGGDKGLSIDNTALVSIDSDSRTWVKHISRPFEAQKPHQLGEKGGTPSESSYDDFWQVAKHEKLGEGDFEVEISISFGGSHWCRPMSMDTHRSTDHDEDRSTDYSKHRSTSSAKSTAECNAVRIMTHEEFAEKHPHPPSPFYVKIDRPHDPAVDRQRETDIDRPPSPPIDRGHLSPTECGYHLLIMTESTHSDHHLNL</sequence>
<feature type="compositionally biased region" description="Basic and acidic residues" evidence="1">
    <location>
        <begin position="85"/>
        <end position="111"/>
    </location>
</feature>
<reference evidence="2 3" key="1">
    <citation type="journal article" date="2020" name="BMC Genomics">
        <title>Intraspecific diversification of the crop wild relative Brassica cretica Lam. using demographic model selection.</title>
        <authorList>
            <person name="Kioukis A."/>
            <person name="Michalopoulou V.A."/>
            <person name="Briers L."/>
            <person name="Pirintsos S."/>
            <person name="Studholme D.J."/>
            <person name="Pavlidis P."/>
            <person name="Sarris P.F."/>
        </authorList>
    </citation>
    <scope>NUCLEOTIDE SEQUENCE [LARGE SCALE GENOMIC DNA]</scope>
    <source>
        <strain evidence="3">cv. PFS-1207/04</strain>
    </source>
</reference>
<feature type="compositionally biased region" description="Low complexity" evidence="1">
    <location>
        <begin position="56"/>
        <end position="83"/>
    </location>
</feature>
<feature type="compositionally biased region" description="Basic residues" evidence="1">
    <location>
        <begin position="112"/>
        <end position="124"/>
    </location>
</feature>
<feature type="region of interest" description="Disordered" evidence="1">
    <location>
        <begin position="34"/>
        <end position="159"/>
    </location>
</feature>
<evidence type="ECO:0000256" key="1">
    <source>
        <dbReference type="SAM" id="MobiDB-lite"/>
    </source>
</evidence>